<keyword evidence="1" id="KW-0472">Membrane</keyword>
<feature type="transmembrane region" description="Helical" evidence="1">
    <location>
        <begin position="9"/>
        <end position="28"/>
    </location>
</feature>
<sequence>MAIESLGRMLIYIGIIVVLIGGFLVLSAKVPWIGRLPGDIVYRRENTTVLVPITTMILASIVLTIILNIIRR</sequence>
<evidence type="ECO:0000313" key="3">
    <source>
        <dbReference type="Proteomes" id="UP000178602"/>
    </source>
</evidence>
<dbReference type="AlphaFoldDB" id="A0A1F4T773"/>
<protein>
    <recommendedName>
        <fullName evidence="4">DUF2905 domain-containing protein</fullName>
    </recommendedName>
</protein>
<keyword evidence="1" id="KW-0812">Transmembrane</keyword>
<dbReference type="PANTHER" id="PTHR36443">
    <property type="entry name" value="BSR5223 PROTEIN"/>
    <property type="match status" value="1"/>
</dbReference>
<evidence type="ECO:0008006" key="4">
    <source>
        <dbReference type="Google" id="ProtNLM"/>
    </source>
</evidence>
<organism evidence="2 3">
    <name type="scientific">candidate division WOR-1 bacterium RIFOXYC12_FULL_54_18</name>
    <dbReference type="NCBI Taxonomy" id="1802584"/>
    <lineage>
        <taxon>Bacteria</taxon>
        <taxon>Bacillati</taxon>
        <taxon>Saganbacteria</taxon>
    </lineage>
</organism>
<keyword evidence="1" id="KW-1133">Transmembrane helix</keyword>
<comment type="caution">
    <text evidence="2">The sequence shown here is derived from an EMBL/GenBank/DDBJ whole genome shotgun (WGS) entry which is preliminary data.</text>
</comment>
<name>A0A1F4T773_UNCSA</name>
<evidence type="ECO:0000256" key="1">
    <source>
        <dbReference type="SAM" id="Phobius"/>
    </source>
</evidence>
<evidence type="ECO:0000313" key="2">
    <source>
        <dbReference type="EMBL" id="OGC28558.1"/>
    </source>
</evidence>
<dbReference type="Proteomes" id="UP000178602">
    <property type="component" value="Unassembled WGS sequence"/>
</dbReference>
<gene>
    <name evidence="2" type="ORF">A3K49_06300</name>
</gene>
<proteinExistence type="predicted"/>
<dbReference type="PANTHER" id="PTHR36443:SF1">
    <property type="entry name" value="BSR5223 PROTEIN"/>
    <property type="match status" value="1"/>
</dbReference>
<dbReference type="InterPro" id="IPR021320">
    <property type="entry name" value="DUF2905"/>
</dbReference>
<accession>A0A1F4T773</accession>
<dbReference type="EMBL" id="MEUG01000001">
    <property type="protein sequence ID" value="OGC28558.1"/>
    <property type="molecule type" value="Genomic_DNA"/>
</dbReference>
<reference evidence="2 3" key="1">
    <citation type="journal article" date="2016" name="Nat. Commun.">
        <title>Thousands of microbial genomes shed light on interconnected biogeochemical processes in an aquifer system.</title>
        <authorList>
            <person name="Anantharaman K."/>
            <person name="Brown C.T."/>
            <person name="Hug L.A."/>
            <person name="Sharon I."/>
            <person name="Castelle C.J."/>
            <person name="Probst A.J."/>
            <person name="Thomas B.C."/>
            <person name="Singh A."/>
            <person name="Wilkins M.J."/>
            <person name="Karaoz U."/>
            <person name="Brodie E.L."/>
            <person name="Williams K.H."/>
            <person name="Hubbard S.S."/>
            <person name="Banfield J.F."/>
        </authorList>
    </citation>
    <scope>NUCLEOTIDE SEQUENCE [LARGE SCALE GENOMIC DNA]</scope>
</reference>
<feature type="transmembrane region" description="Helical" evidence="1">
    <location>
        <begin position="48"/>
        <end position="70"/>
    </location>
</feature>
<dbReference type="Pfam" id="PF11146">
    <property type="entry name" value="DUF2905"/>
    <property type="match status" value="1"/>
</dbReference>